<evidence type="ECO:0000256" key="1">
    <source>
        <dbReference type="ARBA" id="ARBA00004651"/>
    </source>
</evidence>
<keyword evidence="6 9" id="KW-1133">Transmembrane helix</keyword>
<evidence type="ECO:0000256" key="6">
    <source>
        <dbReference type="ARBA" id="ARBA00022989"/>
    </source>
</evidence>
<feature type="region of interest" description="Disordered" evidence="8">
    <location>
        <begin position="480"/>
        <end position="505"/>
    </location>
</feature>
<comment type="similarity">
    <text evidence="2">Belongs to the autoinducer-2 exporter (AI-2E) (TC 2.A.86) family.</text>
</comment>
<sequence length="646" mass="68108">MAKADQTLIAPTRRPGPAQVTPAQVPGRDGLLGLAVGVVVIAGLFFAKDVLIPITLAILLSFVLSPIVAALRRLRAPKALAVMVSVLVALGLLGGVGTIVGMQGASLVGDAPRYARTISDKIDGAKKFAADRAAFFTHDRSPAAAPVAGPPQTNTERVLASRARAPVPVRIAEEQPDALNVAGQVLGPVLAPFETFVIVLVVAIFILMQKEDLRDRLIRVFGSSDLHRTTLAMDDAGARLSKYFLSQLAVNASFGTVIAIGLWAIGLPVPALWGILAGILRFVPYIGALLGAALPLALAAGVDPGWGMVIAVAILFAVVEPLVGYVVEPLLYGHSTGLSPLSVVVAAVFWTWIWGPVGLVLSMPLTLCLVVLGRHVPALEFVDILLGDQPALTPVESFYQRMLAADPEEALEQAEALLTDRSLTTYYDEVALGGLKLAAEDARRGAIDHDGAKRIVGSMLTVIAELEEHDDGAATIAPARSLHPMPQPRGFSDDTASAGPMPDAPDDWRDPRSIVCIAGRGVLDDAVTAMLAQLLGRRGFGVRRVPHAAAGRDATERVDLTGARLICLSYLEIGGTPSHLRYLIRRLRREAPDAAILVGLWPEGEAALTEDQIQRALGADVYVGTLGHAVEKALTVAGRQVEQAAA</sequence>
<dbReference type="PANTHER" id="PTHR21716">
    <property type="entry name" value="TRANSMEMBRANE PROTEIN"/>
    <property type="match status" value="1"/>
</dbReference>
<dbReference type="Pfam" id="PF01594">
    <property type="entry name" value="AI-2E_transport"/>
    <property type="match status" value="1"/>
</dbReference>
<feature type="transmembrane region" description="Helical" evidence="9">
    <location>
        <begin position="347"/>
        <end position="372"/>
    </location>
</feature>
<evidence type="ECO:0000256" key="4">
    <source>
        <dbReference type="ARBA" id="ARBA00022475"/>
    </source>
</evidence>
<feature type="transmembrane region" description="Helical" evidence="9">
    <location>
        <begin position="189"/>
        <end position="208"/>
    </location>
</feature>
<dbReference type="Proteomes" id="UP001500523">
    <property type="component" value="Unassembled WGS sequence"/>
</dbReference>
<comment type="subcellular location">
    <subcellularLocation>
        <location evidence="1">Cell membrane</location>
        <topology evidence="1">Multi-pass membrane protein</topology>
    </subcellularLocation>
</comment>
<keyword evidence="4" id="KW-1003">Cell membrane</keyword>
<accession>A0ABP7D836</accession>
<feature type="transmembrane region" description="Helical" evidence="9">
    <location>
        <begin position="30"/>
        <end position="47"/>
    </location>
</feature>
<protein>
    <submittedName>
        <fullName evidence="10">AI-2E family transporter</fullName>
    </submittedName>
</protein>
<comment type="caution">
    <text evidence="10">The sequence shown here is derived from an EMBL/GenBank/DDBJ whole genome shotgun (WGS) entry which is preliminary data.</text>
</comment>
<evidence type="ECO:0000256" key="3">
    <source>
        <dbReference type="ARBA" id="ARBA00022448"/>
    </source>
</evidence>
<dbReference type="InterPro" id="IPR002549">
    <property type="entry name" value="AI-2E-like"/>
</dbReference>
<keyword evidence="3" id="KW-0813">Transport</keyword>
<evidence type="ECO:0000313" key="11">
    <source>
        <dbReference type="Proteomes" id="UP001500523"/>
    </source>
</evidence>
<feature type="transmembrane region" description="Helical" evidence="9">
    <location>
        <begin position="53"/>
        <end position="72"/>
    </location>
</feature>
<dbReference type="EMBL" id="BAABBF010000002">
    <property type="protein sequence ID" value="GAA3700605.1"/>
    <property type="molecule type" value="Genomic_DNA"/>
</dbReference>
<dbReference type="PANTHER" id="PTHR21716:SF53">
    <property type="entry name" value="PERMEASE PERM-RELATED"/>
    <property type="match status" value="1"/>
</dbReference>
<reference evidence="11" key="1">
    <citation type="journal article" date="2019" name="Int. J. Syst. Evol. Microbiol.">
        <title>The Global Catalogue of Microorganisms (GCM) 10K type strain sequencing project: providing services to taxonomists for standard genome sequencing and annotation.</title>
        <authorList>
            <consortium name="The Broad Institute Genomics Platform"/>
            <consortium name="The Broad Institute Genome Sequencing Center for Infectious Disease"/>
            <person name="Wu L."/>
            <person name="Ma J."/>
        </authorList>
    </citation>
    <scope>NUCLEOTIDE SEQUENCE [LARGE SCALE GENOMIC DNA]</scope>
    <source>
        <strain evidence="11">JCM 17498</strain>
    </source>
</reference>
<name>A0ABP7D836_9SPHN</name>
<keyword evidence="7 9" id="KW-0472">Membrane</keyword>
<gene>
    <name evidence="10" type="ORF">GCM10022268_08290</name>
</gene>
<organism evidence="10 11">
    <name type="scientific">Sphingomonas cynarae</name>
    <dbReference type="NCBI Taxonomy" id="930197"/>
    <lineage>
        <taxon>Bacteria</taxon>
        <taxon>Pseudomonadati</taxon>
        <taxon>Pseudomonadota</taxon>
        <taxon>Alphaproteobacteria</taxon>
        <taxon>Sphingomonadales</taxon>
        <taxon>Sphingomonadaceae</taxon>
        <taxon>Sphingomonas</taxon>
    </lineage>
</organism>
<evidence type="ECO:0000256" key="2">
    <source>
        <dbReference type="ARBA" id="ARBA00009773"/>
    </source>
</evidence>
<proteinExistence type="inferred from homology"/>
<evidence type="ECO:0000256" key="5">
    <source>
        <dbReference type="ARBA" id="ARBA00022692"/>
    </source>
</evidence>
<evidence type="ECO:0000256" key="8">
    <source>
        <dbReference type="SAM" id="MobiDB-lite"/>
    </source>
</evidence>
<feature type="transmembrane region" description="Helical" evidence="9">
    <location>
        <begin position="271"/>
        <end position="294"/>
    </location>
</feature>
<feature type="transmembrane region" description="Helical" evidence="9">
    <location>
        <begin position="243"/>
        <end position="265"/>
    </location>
</feature>
<keyword evidence="5 9" id="KW-0812">Transmembrane</keyword>
<feature type="transmembrane region" description="Helical" evidence="9">
    <location>
        <begin position="306"/>
        <end position="327"/>
    </location>
</feature>
<feature type="transmembrane region" description="Helical" evidence="9">
    <location>
        <begin position="79"/>
        <end position="100"/>
    </location>
</feature>
<evidence type="ECO:0000256" key="9">
    <source>
        <dbReference type="SAM" id="Phobius"/>
    </source>
</evidence>
<keyword evidence="11" id="KW-1185">Reference proteome</keyword>
<evidence type="ECO:0000256" key="7">
    <source>
        <dbReference type="ARBA" id="ARBA00023136"/>
    </source>
</evidence>
<evidence type="ECO:0000313" key="10">
    <source>
        <dbReference type="EMBL" id="GAA3700605.1"/>
    </source>
</evidence>
<dbReference type="RefSeq" id="WP_344692129.1">
    <property type="nucleotide sequence ID" value="NZ_BAABBF010000002.1"/>
</dbReference>